<proteinExistence type="predicted"/>
<dbReference type="InterPro" id="IPR037523">
    <property type="entry name" value="VOC_core"/>
</dbReference>
<dbReference type="Gene3D" id="3.10.180.10">
    <property type="entry name" value="2,3-Dihydroxybiphenyl 1,2-Dioxygenase, domain 1"/>
    <property type="match status" value="1"/>
</dbReference>
<evidence type="ECO:0000259" key="1">
    <source>
        <dbReference type="PROSITE" id="PS51819"/>
    </source>
</evidence>
<organism evidence="2 3">
    <name type="scientific">Williamsia marianensis</name>
    <dbReference type="NCBI Taxonomy" id="85044"/>
    <lineage>
        <taxon>Bacteria</taxon>
        <taxon>Bacillati</taxon>
        <taxon>Actinomycetota</taxon>
        <taxon>Actinomycetes</taxon>
        <taxon>Mycobacteriales</taxon>
        <taxon>Nocardiaceae</taxon>
        <taxon>Williamsia</taxon>
    </lineage>
</organism>
<accession>A0A495JXR2</accession>
<dbReference type="SUPFAM" id="SSF54593">
    <property type="entry name" value="Glyoxalase/Bleomycin resistance protein/Dihydroxybiphenyl dioxygenase"/>
    <property type="match status" value="1"/>
</dbReference>
<comment type="caution">
    <text evidence="2">The sequence shown here is derived from an EMBL/GenBank/DDBJ whole genome shotgun (WGS) entry which is preliminary data.</text>
</comment>
<dbReference type="InterPro" id="IPR029068">
    <property type="entry name" value="Glyas_Bleomycin-R_OHBP_Dase"/>
</dbReference>
<feature type="domain" description="VOC" evidence="1">
    <location>
        <begin position="19"/>
        <end position="143"/>
    </location>
</feature>
<dbReference type="EMBL" id="RBKV01000001">
    <property type="protein sequence ID" value="RKR93661.1"/>
    <property type="molecule type" value="Genomic_DNA"/>
</dbReference>
<keyword evidence="2" id="KW-0223">Dioxygenase</keyword>
<dbReference type="AlphaFoldDB" id="A0A495JXR2"/>
<evidence type="ECO:0000313" key="2">
    <source>
        <dbReference type="EMBL" id="RKR93661.1"/>
    </source>
</evidence>
<gene>
    <name evidence="2" type="ORF">DFJ75_0445</name>
</gene>
<name>A0A495JXR2_WILMA</name>
<dbReference type="Proteomes" id="UP000274762">
    <property type="component" value="Unassembled WGS sequence"/>
</dbReference>
<sequence>MATRPAQYGVEAGRIAPALIAHWVVKSTRRTELINWYGQVFGARVVHDDGQVTFLTWDDESHRLAIVSVPSVVRYLFPFAKLRRKVLGLDHIAFTVPTLEGLLEDYVRLKRQGIRPVWAINHGPTISLYYEDPDGVRLEFQVENFPTPEETAEFFSSNEFSENPIGVNIDPDYLLSQLRNGATQESLRRRDAGVRPGRKIVANKKTLNFRTL</sequence>
<dbReference type="PROSITE" id="PS51819">
    <property type="entry name" value="VOC"/>
    <property type="match status" value="1"/>
</dbReference>
<keyword evidence="2" id="KW-0560">Oxidoreductase</keyword>
<protein>
    <submittedName>
        <fullName evidence="2">Glyoxalase/bleomycin resistance protein/dioxygenase superfamily protein</fullName>
    </submittedName>
</protein>
<evidence type="ECO:0000313" key="3">
    <source>
        <dbReference type="Proteomes" id="UP000274762"/>
    </source>
</evidence>
<dbReference type="Pfam" id="PF00903">
    <property type="entry name" value="Glyoxalase"/>
    <property type="match status" value="1"/>
</dbReference>
<reference evidence="2 3" key="1">
    <citation type="submission" date="2018-10" db="EMBL/GenBank/DDBJ databases">
        <title>Sequencing the genomes of 1000 actinobacteria strains.</title>
        <authorList>
            <person name="Klenk H.-P."/>
        </authorList>
    </citation>
    <scope>NUCLEOTIDE SEQUENCE [LARGE SCALE GENOMIC DNA]</scope>
    <source>
        <strain evidence="2 3">DSM 44343</strain>
    </source>
</reference>
<dbReference type="GO" id="GO:0051213">
    <property type="term" value="F:dioxygenase activity"/>
    <property type="evidence" value="ECO:0007669"/>
    <property type="project" value="UniProtKB-KW"/>
</dbReference>
<dbReference type="InterPro" id="IPR004360">
    <property type="entry name" value="Glyas_Fos-R_dOase_dom"/>
</dbReference>